<evidence type="ECO:0000313" key="1">
    <source>
        <dbReference type="EMBL" id="BAY73495.1"/>
    </source>
</evidence>
<dbReference type="Proteomes" id="UP000217507">
    <property type="component" value="Plasmid Plasmid4 dna"/>
</dbReference>
<accession>A0A1Z4KX03</accession>
<evidence type="ECO:0000313" key="2">
    <source>
        <dbReference type="Proteomes" id="UP000217507"/>
    </source>
</evidence>
<protein>
    <recommendedName>
        <fullName evidence="3">NERD domain-containing protein</fullName>
    </recommendedName>
</protein>
<organism evidence="1 2">
    <name type="scientific">Trichormus variabilis NIES-23</name>
    <dbReference type="NCBI Taxonomy" id="1973479"/>
    <lineage>
        <taxon>Bacteria</taxon>
        <taxon>Bacillati</taxon>
        <taxon>Cyanobacteriota</taxon>
        <taxon>Cyanophyceae</taxon>
        <taxon>Nostocales</taxon>
        <taxon>Nostocaceae</taxon>
        <taxon>Trichormus</taxon>
    </lineage>
</organism>
<reference evidence="1 2" key="1">
    <citation type="submission" date="2017-06" db="EMBL/GenBank/DDBJ databases">
        <title>Genome sequencing of cyanobaciteial culture collection at National Institute for Environmental Studies (NIES).</title>
        <authorList>
            <person name="Hirose Y."/>
            <person name="Shimura Y."/>
            <person name="Fujisawa T."/>
            <person name="Nakamura Y."/>
            <person name="Kawachi M."/>
        </authorList>
    </citation>
    <scope>NUCLEOTIDE SEQUENCE [LARGE SCALE GENOMIC DNA]</scope>
    <source>
        <strain evidence="1 2">NIES-23</strain>
        <plasmid evidence="2">Plasmid Plasmid4 dna</plasmid>
    </source>
</reference>
<geneLocation type="plasmid" evidence="1">
    <name>plasmid4</name>
</geneLocation>
<dbReference type="AlphaFoldDB" id="A0A1Z4KX03"/>
<gene>
    <name evidence="1" type="ORF">NIES23_63470</name>
</gene>
<name>A0A1Z4KX03_ANAVA</name>
<evidence type="ECO:0008006" key="3">
    <source>
        <dbReference type="Google" id="ProtNLM"/>
    </source>
</evidence>
<proteinExistence type="predicted"/>
<sequence length="241" mass="27660">MTTLKDPPPNFQPPLYNQAAFDKIREAIDYQSTLALTAGGFAMGTGSMFHPVGWLIFGLAYKPLVVTQKLARLERIGTSIFREFEKEGVKVYPTVPVENNNPIDLFVRFPQTTHLFISIRSKGDREIVYNEAREVLQVKRKDNNGLKIWKPCPLVELADYEKWLTKNRDKFLMTSREAQKTPTAKVLLLCPPTKASANHKEHLYTEIGDMRVLVLRRKGSAFVITESEVNRFVRAWLSKYK</sequence>
<keyword evidence="1" id="KW-0614">Plasmid</keyword>
<dbReference type="EMBL" id="AP018220">
    <property type="protein sequence ID" value="BAY73495.1"/>
    <property type="molecule type" value="Genomic_DNA"/>
</dbReference>